<dbReference type="InterPro" id="IPR051447">
    <property type="entry name" value="Lipoprotein-release_system"/>
</dbReference>
<keyword evidence="6 7" id="KW-0472">Membrane</keyword>
<dbReference type="Proteomes" id="UP000770889">
    <property type="component" value="Unassembled WGS sequence"/>
</dbReference>
<protein>
    <submittedName>
        <fullName evidence="9">FtsX-like permease family protein</fullName>
    </submittedName>
</protein>
<evidence type="ECO:0000256" key="6">
    <source>
        <dbReference type="ARBA" id="ARBA00023136"/>
    </source>
</evidence>
<feature type="transmembrane region" description="Helical" evidence="7">
    <location>
        <begin position="20"/>
        <end position="43"/>
    </location>
</feature>
<dbReference type="EMBL" id="JAHHGM010000002">
    <property type="protein sequence ID" value="MBT2988045.1"/>
    <property type="molecule type" value="Genomic_DNA"/>
</dbReference>
<comment type="similarity">
    <text evidence="2">Belongs to the ABC-4 integral membrane protein family. LolC/E subfamily.</text>
</comment>
<dbReference type="AlphaFoldDB" id="A0A944M6H9"/>
<dbReference type="GO" id="GO:0098797">
    <property type="term" value="C:plasma membrane protein complex"/>
    <property type="evidence" value="ECO:0007669"/>
    <property type="project" value="TreeGrafter"/>
</dbReference>
<dbReference type="GO" id="GO:0044874">
    <property type="term" value="P:lipoprotein localization to outer membrane"/>
    <property type="evidence" value="ECO:0007669"/>
    <property type="project" value="TreeGrafter"/>
</dbReference>
<keyword evidence="3" id="KW-1003">Cell membrane</keyword>
<keyword evidence="5 7" id="KW-1133">Transmembrane helix</keyword>
<comment type="caution">
    <text evidence="9">The sequence shown here is derived from an EMBL/GenBank/DDBJ whole genome shotgun (WGS) entry which is preliminary data.</text>
</comment>
<gene>
    <name evidence="9" type="ORF">KME65_03690</name>
</gene>
<evidence type="ECO:0000259" key="8">
    <source>
        <dbReference type="Pfam" id="PF02687"/>
    </source>
</evidence>
<evidence type="ECO:0000313" key="9">
    <source>
        <dbReference type="EMBL" id="MBT2988045.1"/>
    </source>
</evidence>
<feature type="transmembrane region" description="Helical" evidence="7">
    <location>
        <begin position="272"/>
        <end position="297"/>
    </location>
</feature>
<evidence type="ECO:0000256" key="5">
    <source>
        <dbReference type="ARBA" id="ARBA00022989"/>
    </source>
</evidence>
<organism evidence="9 10">
    <name type="scientific">Candidatus Thiodiazotropha taylori</name>
    <dbReference type="NCBI Taxonomy" id="2792791"/>
    <lineage>
        <taxon>Bacteria</taxon>
        <taxon>Pseudomonadati</taxon>
        <taxon>Pseudomonadota</taxon>
        <taxon>Gammaproteobacteria</taxon>
        <taxon>Chromatiales</taxon>
        <taxon>Sedimenticolaceae</taxon>
        <taxon>Candidatus Thiodiazotropha</taxon>
    </lineage>
</organism>
<evidence type="ECO:0000256" key="1">
    <source>
        <dbReference type="ARBA" id="ARBA00004651"/>
    </source>
</evidence>
<dbReference type="InterPro" id="IPR003838">
    <property type="entry name" value="ABC3_permease_C"/>
</dbReference>
<proteinExistence type="inferred from homology"/>
<feature type="transmembrane region" description="Helical" evidence="7">
    <location>
        <begin position="317"/>
        <end position="341"/>
    </location>
</feature>
<dbReference type="Pfam" id="PF02687">
    <property type="entry name" value="FtsX"/>
    <property type="match status" value="1"/>
</dbReference>
<name>A0A944M6H9_9GAMM</name>
<accession>A0A944M6H9</accession>
<evidence type="ECO:0000256" key="4">
    <source>
        <dbReference type="ARBA" id="ARBA00022692"/>
    </source>
</evidence>
<evidence type="ECO:0000256" key="3">
    <source>
        <dbReference type="ARBA" id="ARBA00022475"/>
    </source>
</evidence>
<comment type="subcellular location">
    <subcellularLocation>
        <location evidence="1">Cell membrane</location>
        <topology evidence="1">Multi-pass membrane protein</topology>
    </subcellularLocation>
</comment>
<sequence>MHHRFKDIVWLASRDYRNEWQMSSFFVIALAAVLGPMLILYGLKFGIVGSMLSTLIEDPRNREVRPIGSGRYDSAWIEQLREREEIDFIIPRTRAIAATIDLKSESANRIISVEMIPTGPGDPLLKTRVAPQNHQQIVLSEKAAQKLNVKPGDEINGSLSRRYKGRSERVHLTLQVADIARHASFTRDGAFTDLSLLEAAEDFRDGRAVPVLGWSGTNAETGNRTYPSFRLYTRSINDVAPISDAMGKLGIEVNTRAADIDIVRSMDRNLSLVFWLIALIGLVGFSFSLGASLWANVDRKRKELSVLRLVGFRTGEIIWFPVLQSAFTAILGWLTASLIYLGVSYTINGLFATQTEVSETICRLLPDHFLVALILTLGSAILAASLAGYRAARIEPSEGLREI</sequence>
<dbReference type="PANTHER" id="PTHR30489:SF0">
    <property type="entry name" value="LIPOPROTEIN-RELEASING SYSTEM TRANSMEMBRANE PROTEIN LOLE"/>
    <property type="match status" value="1"/>
</dbReference>
<feature type="domain" description="ABC3 transporter permease C-terminal" evidence="8">
    <location>
        <begin position="276"/>
        <end position="396"/>
    </location>
</feature>
<evidence type="ECO:0000313" key="10">
    <source>
        <dbReference type="Proteomes" id="UP000770889"/>
    </source>
</evidence>
<evidence type="ECO:0000256" key="2">
    <source>
        <dbReference type="ARBA" id="ARBA00005236"/>
    </source>
</evidence>
<keyword evidence="4 7" id="KW-0812">Transmembrane</keyword>
<feature type="transmembrane region" description="Helical" evidence="7">
    <location>
        <begin position="369"/>
        <end position="389"/>
    </location>
</feature>
<evidence type="ECO:0000256" key="7">
    <source>
        <dbReference type="SAM" id="Phobius"/>
    </source>
</evidence>
<reference evidence="9 10" key="1">
    <citation type="submission" date="2021-05" db="EMBL/GenBank/DDBJ databases">
        <title>Genetic and Functional Diversity in Clade A Lucinid endosymbionts from the Bahamas.</title>
        <authorList>
            <person name="Giani N.M."/>
            <person name="Engel A.S."/>
            <person name="Campbell B.J."/>
        </authorList>
    </citation>
    <scope>NUCLEOTIDE SEQUENCE [LARGE SCALE GENOMIC DNA]</scope>
    <source>
        <strain evidence="9">LUC16012Gg_MoonRockCtena</strain>
    </source>
</reference>
<dbReference type="PANTHER" id="PTHR30489">
    <property type="entry name" value="LIPOPROTEIN-RELEASING SYSTEM TRANSMEMBRANE PROTEIN LOLE"/>
    <property type="match status" value="1"/>
</dbReference>